<dbReference type="Proteomes" id="UP000011083">
    <property type="component" value="Unassembled WGS sequence"/>
</dbReference>
<accession>L8GY29</accession>
<keyword evidence="4" id="KW-1185">Reference proteome</keyword>
<keyword evidence="1" id="KW-0175">Coiled coil</keyword>
<evidence type="ECO:0000256" key="1">
    <source>
        <dbReference type="SAM" id="Coils"/>
    </source>
</evidence>
<sequence length="368" mass="39003">MAAVSAFTVASLQLGLDALAEHAGQQGGGLGQEAGPILEGFLAATEILIESAEEVAASQGNPTLRDGIFDYARKLRHQSNILQAIMTGLEDGGGDARTKEMAIDALRTIGELTSELMEVEEDTDQKNLNDATTECAAAAKELVIKALHAPDQVNEPTRVFAVKSVALVRVLSNMANKYHSIDADIASQLRLVSNAIAGVAPSLINAVTNLHNPGQEGDSLLKHVQALTQHIQQALSIIGSAKKGTKLEIPPQLLAKRETVSATTGRRKKTIESASQGMEVLRRARGLTRNMDAQKGVGQVLDMAAGSATAGAPSVSVQPTTSPTINNPNPLQQQDPEKERLRYAVELLRAENDRLRAKLSQIAALATP</sequence>
<gene>
    <name evidence="3" type="ORF">ACA1_368810</name>
</gene>
<dbReference type="KEGG" id="acan:ACA1_368810"/>
<feature type="coiled-coil region" evidence="1">
    <location>
        <begin position="338"/>
        <end position="365"/>
    </location>
</feature>
<dbReference type="VEuPathDB" id="AmoebaDB:ACA1_368810"/>
<proteinExistence type="predicted"/>
<evidence type="ECO:0000313" key="3">
    <source>
        <dbReference type="EMBL" id="ELR18149.1"/>
    </source>
</evidence>
<dbReference type="RefSeq" id="XP_004340169.1">
    <property type="nucleotide sequence ID" value="XM_004340121.1"/>
</dbReference>
<organism evidence="3 4">
    <name type="scientific">Acanthamoeba castellanii (strain ATCC 30010 / Neff)</name>
    <dbReference type="NCBI Taxonomy" id="1257118"/>
    <lineage>
        <taxon>Eukaryota</taxon>
        <taxon>Amoebozoa</taxon>
        <taxon>Discosea</taxon>
        <taxon>Longamoebia</taxon>
        <taxon>Centramoebida</taxon>
        <taxon>Acanthamoebidae</taxon>
        <taxon>Acanthamoeba</taxon>
    </lineage>
</organism>
<dbReference type="GeneID" id="14919079"/>
<feature type="region of interest" description="Disordered" evidence="2">
    <location>
        <begin position="310"/>
        <end position="337"/>
    </location>
</feature>
<evidence type="ECO:0000256" key="2">
    <source>
        <dbReference type="SAM" id="MobiDB-lite"/>
    </source>
</evidence>
<evidence type="ECO:0000313" key="4">
    <source>
        <dbReference type="Proteomes" id="UP000011083"/>
    </source>
</evidence>
<dbReference type="AlphaFoldDB" id="L8GY29"/>
<feature type="compositionally biased region" description="Low complexity" evidence="2">
    <location>
        <begin position="319"/>
        <end position="330"/>
    </location>
</feature>
<reference evidence="3 4" key="1">
    <citation type="journal article" date="2013" name="Genome Biol.">
        <title>Genome of Acanthamoeba castellanii highlights extensive lateral gene transfer and early evolution of tyrosine kinase signaling.</title>
        <authorList>
            <person name="Clarke M."/>
            <person name="Lohan A.J."/>
            <person name="Liu B."/>
            <person name="Lagkouvardos I."/>
            <person name="Roy S."/>
            <person name="Zafar N."/>
            <person name="Bertelli C."/>
            <person name="Schilde C."/>
            <person name="Kianianmomeni A."/>
            <person name="Burglin T.R."/>
            <person name="Frech C."/>
            <person name="Turcotte B."/>
            <person name="Kopec K.O."/>
            <person name="Synnott J.M."/>
            <person name="Choo C."/>
            <person name="Paponov I."/>
            <person name="Finkler A."/>
            <person name="Soon Heng Tan C."/>
            <person name="Hutchins A.P."/>
            <person name="Weinmeier T."/>
            <person name="Rattei T."/>
            <person name="Chu J.S."/>
            <person name="Gimenez G."/>
            <person name="Irimia M."/>
            <person name="Rigden D.J."/>
            <person name="Fitzpatrick D.A."/>
            <person name="Lorenzo-Morales J."/>
            <person name="Bateman A."/>
            <person name="Chiu C.H."/>
            <person name="Tang P."/>
            <person name="Hegemann P."/>
            <person name="Fromm H."/>
            <person name="Raoult D."/>
            <person name="Greub G."/>
            <person name="Miranda-Saavedra D."/>
            <person name="Chen N."/>
            <person name="Nash P."/>
            <person name="Ginger M.L."/>
            <person name="Horn M."/>
            <person name="Schaap P."/>
            <person name="Caler L."/>
            <person name="Loftus B."/>
        </authorList>
    </citation>
    <scope>NUCLEOTIDE SEQUENCE [LARGE SCALE GENOMIC DNA]</scope>
    <source>
        <strain evidence="3 4">Neff</strain>
    </source>
</reference>
<name>L8GY29_ACACF</name>
<dbReference type="EMBL" id="KB007960">
    <property type="protein sequence ID" value="ELR18149.1"/>
    <property type="molecule type" value="Genomic_DNA"/>
</dbReference>
<protein>
    <submittedName>
        <fullName evidence="3">Uncharacterized protein</fullName>
    </submittedName>
</protein>